<accession>A0A8H7RV81</accession>
<sequence>MIDTLFFDIYDELSAEGLPRYMIVAFIIHEAELNLKSRYEIEDADDEPGDVFGYCANVHSLCDYQELFPSVEDKARAIKKAGKIIEEKKMKALGTIIPYLLVHSWYPSSIFRQTATTTFPPNVFGSATEAPTLRGDSDSIARNILEGIGEMEREGTDVRNGDDNNIKYIIISDEE</sequence>
<comment type="caution">
    <text evidence="1">The sequence shown here is derived from an EMBL/GenBank/DDBJ whole genome shotgun (WGS) entry which is preliminary data.</text>
</comment>
<evidence type="ECO:0000313" key="1">
    <source>
        <dbReference type="EMBL" id="KAG2216822.1"/>
    </source>
</evidence>
<dbReference type="AlphaFoldDB" id="A0A8H7RV81"/>
<protein>
    <submittedName>
        <fullName evidence="1">Uncharacterized protein</fullName>
    </submittedName>
</protein>
<organism evidence="1 2">
    <name type="scientific">Circinella minor</name>
    <dbReference type="NCBI Taxonomy" id="1195481"/>
    <lineage>
        <taxon>Eukaryota</taxon>
        <taxon>Fungi</taxon>
        <taxon>Fungi incertae sedis</taxon>
        <taxon>Mucoromycota</taxon>
        <taxon>Mucoromycotina</taxon>
        <taxon>Mucoromycetes</taxon>
        <taxon>Mucorales</taxon>
        <taxon>Lichtheimiaceae</taxon>
        <taxon>Circinella</taxon>
    </lineage>
</organism>
<proteinExistence type="predicted"/>
<keyword evidence="2" id="KW-1185">Reference proteome</keyword>
<dbReference type="EMBL" id="JAEPRB010000357">
    <property type="protein sequence ID" value="KAG2216822.1"/>
    <property type="molecule type" value="Genomic_DNA"/>
</dbReference>
<reference evidence="1 2" key="1">
    <citation type="submission" date="2020-12" db="EMBL/GenBank/DDBJ databases">
        <title>Metabolic potential, ecology and presence of endohyphal bacteria is reflected in genomic diversity of Mucoromycotina.</title>
        <authorList>
            <person name="Muszewska A."/>
            <person name="Okrasinska A."/>
            <person name="Steczkiewicz K."/>
            <person name="Drgas O."/>
            <person name="Orlowska M."/>
            <person name="Perlinska-Lenart U."/>
            <person name="Aleksandrzak-Piekarczyk T."/>
            <person name="Szatraj K."/>
            <person name="Zielenkiewicz U."/>
            <person name="Pilsyk S."/>
            <person name="Malc E."/>
            <person name="Mieczkowski P."/>
            <person name="Kruszewska J.S."/>
            <person name="Biernat P."/>
            <person name="Pawlowska J."/>
        </authorList>
    </citation>
    <scope>NUCLEOTIDE SEQUENCE [LARGE SCALE GENOMIC DNA]</scope>
    <source>
        <strain evidence="1 2">CBS 142.35</strain>
    </source>
</reference>
<gene>
    <name evidence="1" type="ORF">INT45_013894</name>
</gene>
<dbReference type="Proteomes" id="UP000646827">
    <property type="component" value="Unassembled WGS sequence"/>
</dbReference>
<name>A0A8H7RV81_9FUNG</name>
<evidence type="ECO:0000313" key="2">
    <source>
        <dbReference type="Proteomes" id="UP000646827"/>
    </source>
</evidence>